<organism evidence="1 2">
    <name type="scientific">Phaseolus coccineus</name>
    <name type="common">Scarlet runner bean</name>
    <name type="synonym">Phaseolus multiflorus</name>
    <dbReference type="NCBI Taxonomy" id="3886"/>
    <lineage>
        <taxon>Eukaryota</taxon>
        <taxon>Viridiplantae</taxon>
        <taxon>Streptophyta</taxon>
        <taxon>Embryophyta</taxon>
        <taxon>Tracheophyta</taxon>
        <taxon>Spermatophyta</taxon>
        <taxon>Magnoliopsida</taxon>
        <taxon>eudicotyledons</taxon>
        <taxon>Gunneridae</taxon>
        <taxon>Pentapetalae</taxon>
        <taxon>rosids</taxon>
        <taxon>fabids</taxon>
        <taxon>Fabales</taxon>
        <taxon>Fabaceae</taxon>
        <taxon>Papilionoideae</taxon>
        <taxon>50 kb inversion clade</taxon>
        <taxon>NPAAA clade</taxon>
        <taxon>indigoferoid/millettioid clade</taxon>
        <taxon>Phaseoleae</taxon>
        <taxon>Phaseolus</taxon>
    </lineage>
</organism>
<dbReference type="Proteomes" id="UP001374584">
    <property type="component" value="Unassembled WGS sequence"/>
</dbReference>
<gene>
    <name evidence="1" type="ORF">VNO80_14975</name>
</gene>
<reference evidence="1 2" key="1">
    <citation type="submission" date="2024-01" db="EMBL/GenBank/DDBJ databases">
        <title>The genomes of 5 underutilized Papilionoideae crops provide insights into root nodulation and disease resistanc.</title>
        <authorList>
            <person name="Jiang F."/>
        </authorList>
    </citation>
    <scope>NUCLEOTIDE SEQUENCE [LARGE SCALE GENOMIC DNA]</scope>
    <source>
        <strain evidence="1">JINMINGXINNONG_FW02</strain>
        <tissue evidence="1">Leaves</tissue>
    </source>
</reference>
<evidence type="ECO:0000313" key="1">
    <source>
        <dbReference type="EMBL" id="KAK7355715.1"/>
    </source>
</evidence>
<dbReference type="EMBL" id="JAYMYR010000006">
    <property type="protein sequence ID" value="KAK7355715.1"/>
    <property type="molecule type" value="Genomic_DNA"/>
</dbReference>
<name>A0AAN9QYW2_PHACN</name>
<proteinExistence type="predicted"/>
<evidence type="ECO:0000313" key="2">
    <source>
        <dbReference type="Proteomes" id="UP001374584"/>
    </source>
</evidence>
<comment type="caution">
    <text evidence="1">The sequence shown here is derived from an EMBL/GenBank/DDBJ whole genome shotgun (WGS) entry which is preliminary data.</text>
</comment>
<dbReference type="AlphaFoldDB" id="A0AAN9QYW2"/>
<keyword evidence="2" id="KW-1185">Reference proteome</keyword>
<accession>A0AAN9QYW2</accession>
<sequence>MIQIETLEFPISTLTYSDTSHHNELRTHVGPTQTRAWTSRAHFGAYDITSLAPRFQTTRGERVKEGLFQSFPSYTHHLIPITGSVGQGL</sequence>
<protein>
    <submittedName>
        <fullName evidence="1">Uncharacterized protein</fullName>
    </submittedName>
</protein>